<dbReference type="InterPro" id="IPR011249">
    <property type="entry name" value="Metalloenz_LuxS/M16"/>
</dbReference>
<dbReference type="AlphaFoldDB" id="A0A5M6IC39"/>
<feature type="chain" id="PRO_5024395188" evidence="1">
    <location>
        <begin position="31"/>
        <end position="447"/>
    </location>
</feature>
<organism evidence="4 5">
    <name type="scientific">Roseospira marina</name>
    <dbReference type="NCBI Taxonomy" id="140057"/>
    <lineage>
        <taxon>Bacteria</taxon>
        <taxon>Pseudomonadati</taxon>
        <taxon>Pseudomonadota</taxon>
        <taxon>Alphaproteobacteria</taxon>
        <taxon>Rhodospirillales</taxon>
        <taxon>Rhodospirillaceae</taxon>
        <taxon>Roseospira</taxon>
    </lineage>
</organism>
<evidence type="ECO:0000259" key="3">
    <source>
        <dbReference type="Pfam" id="PF05193"/>
    </source>
</evidence>
<dbReference type="InterPro" id="IPR011765">
    <property type="entry name" value="Pept_M16_N"/>
</dbReference>
<protein>
    <submittedName>
        <fullName evidence="4">Insulinase family protein</fullName>
    </submittedName>
</protein>
<feature type="signal peptide" evidence="1">
    <location>
        <begin position="1"/>
        <end position="30"/>
    </location>
</feature>
<keyword evidence="1" id="KW-0732">Signal</keyword>
<gene>
    <name evidence="4" type="ORF">F1188_11500</name>
</gene>
<reference evidence="4 5" key="1">
    <citation type="submission" date="2019-09" db="EMBL/GenBank/DDBJ databases">
        <title>Genome sequence of Roseospira marina, one of the more divergent members of the non-sulfur purple photosynthetic bacterial family, the Rhodospirillaceae.</title>
        <authorList>
            <person name="Meyer T."/>
            <person name="Kyndt J."/>
        </authorList>
    </citation>
    <scope>NUCLEOTIDE SEQUENCE [LARGE SCALE GENOMIC DNA]</scope>
    <source>
        <strain evidence="4 5">DSM 15113</strain>
    </source>
</reference>
<sequence length="447" mass="47558">MFTSKGRLRALMLAVAVVLLVPLGSGPARAIEVATVESPGGLTAWLVPDSANPMVTIEFSFEGGAALDPEGKAGLAYMASGLMDEGAGDMDSRAFQRRLAASAIELNFDASRDTFGGTLKTLTENLDEALGLLKVALTAPRFDPEAVERIRGQVLAGLRYDENDPQDIASRAWFRAAFPDHPYGRAVEGTAESVAAVTVDDLKAFARAHLTRDRLTIGVAGDVTPEVLGPMLDATFGDLPATSDLPAVPDAKVHADGSTQVIPQDVPQSVALFGQAGIARSDPDWYAAYVVNYILGGGGFSSRLMEEVREARGLAYSVYSYLVPYDHAAVWMGGVGTNNARVAESLDLIREEWARMASEGPTETELADAKTYLTGAWPLRFSSTGAIVRILVAMQKEGLPISYLDDRNDYIEAVTMADAQRVAARLMDANALTTVVVGQPEGLATSN</sequence>
<keyword evidence="5" id="KW-1185">Reference proteome</keyword>
<dbReference type="InterPro" id="IPR007863">
    <property type="entry name" value="Peptidase_M16_C"/>
</dbReference>
<proteinExistence type="predicted"/>
<dbReference type="EMBL" id="VWPJ01000009">
    <property type="protein sequence ID" value="KAA5605527.1"/>
    <property type="molecule type" value="Genomic_DNA"/>
</dbReference>
<dbReference type="OrthoDB" id="9811314at2"/>
<evidence type="ECO:0000259" key="2">
    <source>
        <dbReference type="Pfam" id="PF00675"/>
    </source>
</evidence>
<feature type="domain" description="Peptidase M16 N-terminal" evidence="2">
    <location>
        <begin position="51"/>
        <end position="190"/>
    </location>
</feature>
<evidence type="ECO:0000313" key="5">
    <source>
        <dbReference type="Proteomes" id="UP000324065"/>
    </source>
</evidence>
<dbReference type="Gene3D" id="3.30.830.10">
    <property type="entry name" value="Metalloenzyme, LuxS/M16 peptidase-like"/>
    <property type="match status" value="2"/>
</dbReference>
<dbReference type="PANTHER" id="PTHR11851">
    <property type="entry name" value="METALLOPROTEASE"/>
    <property type="match status" value="1"/>
</dbReference>
<dbReference type="SUPFAM" id="SSF63411">
    <property type="entry name" value="LuxS/MPP-like metallohydrolase"/>
    <property type="match status" value="2"/>
</dbReference>
<dbReference type="GO" id="GO:0046872">
    <property type="term" value="F:metal ion binding"/>
    <property type="evidence" value="ECO:0007669"/>
    <property type="project" value="InterPro"/>
</dbReference>
<dbReference type="InterPro" id="IPR050361">
    <property type="entry name" value="MPP/UQCRC_Complex"/>
</dbReference>
<dbReference type="Pfam" id="PF00675">
    <property type="entry name" value="Peptidase_M16"/>
    <property type="match status" value="1"/>
</dbReference>
<evidence type="ECO:0000256" key="1">
    <source>
        <dbReference type="SAM" id="SignalP"/>
    </source>
</evidence>
<name>A0A5M6IC39_9PROT</name>
<evidence type="ECO:0000313" key="4">
    <source>
        <dbReference type="EMBL" id="KAA5605527.1"/>
    </source>
</evidence>
<accession>A0A5M6IC39</accession>
<dbReference type="Pfam" id="PF05193">
    <property type="entry name" value="Peptidase_M16_C"/>
    <property type="match status" value="1"/>
</dbReference>
<dbReference type="Proteomes" id="UP000324065">
    <property type="component" value="Unassembled WGS sequence"/>
</dbReference>
<comment type="caution">
    <text evidence="4">The sequence shown here is derived from an EMBL/GenBank/DDBJ whole genome shotgun (WGS) entry which is preliminary data.</text>
</comment>
<feature type="domain" description="Peptidase M16 C-terminal" evidence="3">
    <location>
        <begin position="197"/>
        <end position="372"/>
    </location>
</feature>
<dbReference type="PANTHER" id="PTHR11851:SF224">
    <property type="entry name" value="PROCESSING PROTEASE"/>
    <property type="match status" value="1"/>
</dbReference>